<dbReference type="SUPFAM" id="SSF56349">
    <property type="entry name" value="DNA breaking-rejoining enzymes"/>
    <property type="match status" value="1"/>
</dbReference>
<gene>
    <name evidence="3" type="ORF">Fuma_01786</name>
</gene>
<dbReference type="KEGG" id="fmr:Fuma_01786"/>
<dbReference type="EMBL" id="CP017641">
    <property type="protein sequence ID" value="APZ92178.1"/>
    <property type="molecule type" value="Genomic_DNA"/>
</dbReference>
<name>A0A1P8WDM6_9PLAN</name>
<reference evidence="3 4" key="1">
    <citation type="journal article" date="2016" name="Front. Microbiol.">
        <title>Fuerstia marisgermanicae gen. nov., sp. nov., an Unusual Member of the Phylum Planctomycetes from the German Wadden Sea.</title>
        <authorList>
            <person name="Kohn T."/>
            <person name="Heuer A."/>
            <person name="Jogler M."/>
            <person name="Vollmers J."/>
            <person name="Boedeker C."/>
            <person name="Bunk B."/>
            <person name="Rast P."/>
            <person name="Borchert D."/>
            <person name="Glockner I."/>
            <person name="Freese H.M."/>
            <person name="Klenk H.P."/>
            <person name="Overmann J."/>
            <person name="Kaster A.K."/>
            <person name="Rohde M."/>
            <person name="Wiegand S."/>
            <person name="Jogler C."/>
        </authorList>
    </citation>
    <scope>NUCLEOTIDE SEQUENCE [LARGE SCALE GENOMIC DNA]</scope>
    <source>
        <strain evidence="3 4">NH11</strain>
    </source>
</reference>
<evidence type="ECO:0000313" key="4">
    <source>
        <dbReference type="Proteomes" id="UP000187735"/>
    </source>
</evidence>
<dbReference type="STRING" id="1891926.Fuma_01786"/>
<dbReference type="RefSeq" id="WP_077023837.1">
    <property type="nucleotide sequence ID" value="NZ_CP017641.1"/>
</dbReference>
<dbReference type="InterPro" id="IPR002104">
    <property type="entry name" value="Integrase_catalytic"/>
</dbReference>
<dbReference type="GO" id="GO:0003677">
    <property type="term" value="F:DNA binding"/>
    <property type="evidence" value="ECO:0007669"/>
    <property type="project" value="InterPro"/>
</dbReference>
<dbReference type="OrthoDB" id="246806at2"/>
<dbReference type="GO" id="GO:0015074">
    <property type="term" value="P:DNA integration"/>
    <property type="evidence" value="ECO:0007669"/>
    <property type="project" value="InterPro"/>
</dbReference>
<dbReference type="Pfam" id="PF00589">
    <property type="entry name" value="Phage_integrase"/>
    <property type="match status" value="1"/>
</dbReference>
<accession>A0A1P8WDM6</accession>
<dbReference type="AlphaFoldDB" id="A0A1P8WDM6"/>
<dbReference type="InterPro" id="IPR011010">
    <property type="entry name" value="DNA_brk_join_enz"/>
</dbReference>
<proteinExistence type="predicted"/>
<organism evidence="3 4">
    <name type="scientific">Fuerstiella marisgermanici</name>
    <dbReference type="NCBI Taxonomy" id="1891926"/>
    <lineage>
        <taxon>Bacteria</taxon>
        <taxon>Pseudomonadati</taxon>
        <taxon>Planctomycetota</taxon>
        <taxon>Planctomycetia</taxon>
        <taxon>Planctomycetales</taxon>
        <taxon>Planctomycetaceae</taxon>
        <taxon>Fuerstiella</taxon>
    </lineage>
</organism>
<protein>
    <submittedName>
        <fullName evidence="3">Phage integrase family protein</fullName>
    </submittedName>
</protein>
<evidence type="ECO:0000256" key="1">
    <source>
        <dbReference type="ARBA" id="ARBA00023172"/>
    </source>
</evidence>
<dbReference type="InterPro" id="IPR013762">
    <property type="entry name" value="Integrase-like_cat_sf"/>
</dbReference>
<feature type="domain" description="Tyr recombinase" evidence="2">
    <location>
        <begin position="203"/>
        <end position="380"/>
    </location>
</feature>
<keyword evidence="4" id="KW-1185">Reference proteome</keyword>
<dbReference type="GO" id="GO:0006310">
    <property type="term" value="P:DNA recombination"/>
    <property type="evidence" value="ECO:0007669"/>
    <property type="project" value="UniProtKB-KW"/>
</dbReference>
<evidence type="ECO:0000313" key="3">
    <source>
        <dbReference type="EMBL" id="APZ92178.1"/>
    </source>
</evidence>
<keyword evidence="1" id="KW-0233">DNA recombination</keyword>
<dbReference type="Gene3D" id="1.10.443.10">
    <property type="entry name" value="Intergrase catalytic core"/>
    <property type="match status" value="1"/>
</dbReference>
<sequence>MRAYKKTAPPKKPYKEFPLFAHPNGQWSKKIKGKQWHFGLWNDPDAALARYLDEVDEIHAGRDPRRMGVVEVSVEEVTVADAANHYLANLDSRCSAGEVTPRYFMEAKLVAKRLVDYFGRRARVAALRAADFAAYRKAFPDTWGPTRIGVEIQKVRTIFKWCHESEVTTAIPNFGPDFKKPSRAVIRRAKQARQSKHGKLAFEQHELQTILDSCDGWLKAAVFLGLNAGFGAMDCGRLRAQNIDFENGWYDLPRPKTGIPRRFYVWEETREAIKEAMRVRPVAKKDDHDDLCFLTTHGKPVAYTNTSGTVCDNVGEMYRKLLRKLDADDAIKHNGFAKPGRGFYSLRRTYETIAGNSKDQVAVNYAMGHVDDSMAAVYRQGIDDQRLIDVAEHVRKWLFGGEQ</sequence>
<evidence type="ECO:0000259" key="2">
    <source>
        <dbReference type="Pfam" id="PF00589"/>
    </source>
</evidence>
<dbReference type="Proteomes" id="UP000187735">
    <property type="component" value="Chromosome"/>
</dbReference>